<dbReference type="InterPro" id="IPR050227">
    <property type="entry name" value="Rab"/>
</dbReference>
<evidence type="ECO:0000256" key="3">
    <source>
        <dbReference type="ARBA" id="ARBA00023288"/>
    </source>
</evidence>
<evidence type="ECO:0000256" key="1">
    <source>
        <dbReference type="ARBA" id="ARBA00022741"/>
    </source>
</evidence>
<feature type="compositionally biased region" description="Low complexity" evidence="4">
    <location>
        <begin position="757"/>
        <end position="766"/>
    </location>
</feature>
<dbReference type="EMBL" id="JAHHUM010000684">
    <property type="protein sequence ID" value="KAK5617659.1"/>
    <property type="molecule type" value="Genomic_DNA"/>
</dbReference>
<keyword evidence="3" id="KW-0449">Lipoprotein</keyword>
<dbReference type="GO" id="GO:0005525">
    <property type="term" value="F:GTP binding"/>
    <property type="evidence" value="ECO:0007669"/>
    <property type="project" value="UniProtKB-KW"/>
</dbReference>
<organism evidence="5 6">
    <name type="scientific">Crenichthys baileyi</name>
    <name type="common">White River springfish</name>
    <dbReference type="NCBI Taxonomy" id="28760"/>
    <lineage>
        <taxon>Eukaryota</taxon>
        <taxon>Metazoa</taxon>
        <taxon>Chordata</taxon>
        <taxon>Craniata</taxon>
        <taxon>Vertebrata</taxon>
        <taxon>Euteleostomi</taxon>
        <taxon>Actinopterygii</taxon>
        <taxon>Neopterygii</taxon>
        <taxon>Teleostei</taxon>
        <taxon>Neoteleostei</taxon>
        <taxon>Acanthomorphata</taxon>
        <taxon>Ovalentaria</taxon>
        <taxon>Atherinomorphae</taxon>
        <taxon>Cyprinodontiformes</taxon>
        <taxon>Goodeidae</taxon>
        <taxon>Crenichthys</taxon>
    </lineage>
</organism>
<feature type="compositionally biased region" description="Polar residues" evidence="4">
    <location>
        <begin position="374"/>
        <end position="384"/>
    </location>
</feature>
<dbReference type="PROSITE" id="PS51419">
    <property type="entry name" value="RAB"/>
    <property type="match status" value="1"/>
</dbReference>
<feature type="compositionally biased region" description="Polar residues" evidence="4">
    <location>
        <begin position="449"/>
        <end position="459"/>
    </location>
</feature>
<feature type="compositionally biased region" description="Basic and acidic residues" evidence="4">
    <location>
        <begin position="745"/>
        <end position="756"/>
    </location>
</feature>
<dbReference type="Proteomes" id="UP001311232">
    <property type="component" value="Unassembled WGS sequence"/>
</dbReference>
<dbReference type="FunFam" id="3.40.50.300:FF:001129">
    <property type="entry name" value="ras-related protein Rab-44 isoform X2"/>
    <property type="match status" value="1"/>
</dbReference>
<proteinExistence type="predicted"/>
<feature type="compositionally biased region" description="Basic and acidic residues" evidence="4">
    <location>
        <begin position="411"/>
        <end position="421"/>
    </location>
</feature>
<feature type="compositionally biased region" description="Basic and acidic residues" evidence="4">
    <location>
        <begin position="37"/>
        <end position="60"/>
    </location>
</feature>
<protein>
    <recommendedName>
        <fullName evidence="7">Ras and EF-hand domain-containing protein</fullName>
    </recommendedName>
</protein>
<dbReference type="AlphaFoldDB" id="A0AAV9S8X3"/>
<feature type="compositionally biased region" description="Basic residues" evidence="4">
    <location>
        <begin position="107"/>
        <end position="124"/>
    </location>
</feature>
<dbReference type="PRINTS" id="PR00449">
    <property type="entry name" value="RASTRNSFRMNG"/>
</dbReference>
<dbReference type="Gene3D" id="3.40.50.300">
    <property type="entry name" value="P-loop containing nucleotide triphosphate hydrolases"/>
    <property type="match status" value="1"/>
</dbReference>
<dbReference type="NCBIfam" id="TIGR00231">
    <property type="entry name" value="small_GTP"/>
    <property type="match status" value="1"/>
</dbReference>
<feature type="compositionally biased region" description="Low complexity" evidence="4">
    <location>
        <begin position="674"/>
        <end position="694"/>
    </location>
</feature>
<keyword evidence="1" id="KW-0547">Nucleotide-binding</keyword>
<evidence type="ECO:0000313" key="5">
    <source>
        <dbReference type="EMBL" id="KAK5617659.1"/>
    </source>
</evidence>
<dbReference type="SMART" id="SM00173">
    <property type="entry name" value="RAS"/>
    <property type="match status" value="1"/>
</dbReference>
<keyword evidence="6" id="KW-1185">Reference proteome</keyword>
<dbReference type="SMART" id="SM00175">
    <property type="entry name" value="RAB"/>
    <property type="match status" value="1"/>
</dbReference>
<feature type="compositionally biased region" description="Polar residues" evidence="4">
    <location>
        <begin position="429"/>
        <end position="443"/>
    </location>
</feature>
<feature type="region of interest" description="Disordered" evidence="4">
    <location>
        <begin position="1"/>
        <end position="139"/>
    </location>
</feature>
<feature type="compositionally biased region" description="Polar residues" evidence="4">
    <location>
        <begin position="580"/>
        <end position="590"/>
    </location>
</feature>
<feature type="compositionally biased region" description="Polar residues" evidence="4">
    <location>
        <begin position="703"/>
        <end position="716"/>
    </location>
</feature>
<dbReference type="InterPro" id="IPR001806">
    <property type="entry name" value="Small_GTPase"/>
</dbReference>
<dbReference type="InterPro" id="IPR005225">
    <property type="entry name" value="Small_GTP-bd"/>
</dbReference>
<comment type="caution">
    <text evidence="5">The sequence shown here is derived from an EMBL/GenBank/DDBJ whole genome shotgun (WGS) entry which is preliminary data.</text>
</comment>
<dbReference type="GO" id="GO:0003924">
    <property type="term" value="F:GTPase activity"/>
    <property type="evidence" value="ECO:0007669"/>
    <property type="project" value="InterPro"/>
</dbReference>
<feature type="compositionally biased region" description="Polar residues" evidence="4">
    <location>
        <begin position="10"/>
        <end position="20"/>
    </location>
</feature>
<reference evidence="5 6" key="1">
    <citation type="submission" date="2021-06" db="EMBL/GenBank/DDBJ databases">
        <authorList>
            <person name="Palmer J.M."/>
        </authorList>
    </citation>
    <scope>NUCLEOTIDE SEQUENCE [LARGE SCALE GENOMIC DNA]</scope>
    <source>
        <strain evidence="5 6">MEX-2019</strain>
        <tissue evidence="5">Muscle</tissue>
    </source>
</reference>
<evidence type="ECO:0000256" key="2">
    <source>
        <dbReference type="ARBA" id="ARBA00023134"/>
    </source>
</evidence>
<evidence type="ECO:0008006" key="7">
    <source>
        <dbReference type="Google" id="ProtNLM"/>
    </source>
</evidence>
<dbReference type="PROSITE" id="PS51421">
    <property type="entry name" value="RAS"/>
    <property type="match status" value="1"/>
</dbReference>
<dbReference type="PANTHER" id="PTHR47977">
    <property type="entry name" value="RAS-RELATED PROTEIN RAB"/>
    <property type="match status" value="1"/>
</dbReference>
<gene>
    <name evidence="5" type="ORF">CRENBAI_002175</name>
</gene>
<dbReference type="Pfam" id="PF00071">
    <property type="entry name" value="Ras"/>
    <property type="match status" value="1"/>
</dbReference>
<accession>A0AAV9S8X3</accession>
<evidence type="ECO:0000313" key="6">
    <source>
        <dbReference type="Proteomes" id="UP001311232"/>
    </source>
</evidence>
<sequence>MYHAQAEYSVEQSAVSSPDMFSTDGEENGHITLSRAAETHDLVDVVSKDQKEQVKTKQMQETDQISLPNESPRQTLHLNKDATLDSQPQENYQDLKDDGHLGLKASGNKRKMGSSRRNKGRKHSQVTEQNPENKDDALESTGYDQTTQMLAARTAGQEELENLILPKNLATFTSTVTEKVLEEKTVFAHDVLEDSAIATSNLNPNSNQENSLISNAETKEKNAKPIETEDSIQLTGYDTIKKGLTQSVQASVWKDDSNMQSILFHDSIISLKPESVHVIDQEEALQRQNRDALSCGKDPPGPEVHLQQTNKEIETIGFATTEDCSSGGESSMDVHNLKQEEVGEKRMFATQQKHSSNEFISDLQEPAMHASYKGGNSTTINALDSQGEKPQVTSKQKKKKIGSSRRTLMNRKGEGETHQKDETDESDFSTKATQQQNLIQQETPETETSDGLQSSNTSPVFPPEQSANIDLLETPKPDDFSSTETLITSEVAERNSNVINQSIYSNTGTPGGSLELFCDRSQNTQGDEHSPENIEVKQVQDNQEQIPSIMTQGIQSQHPGIRKSSPDLTPTNRRRKLGSTRKNLGTQTKQELLDPANESTDTETSSGDVTVVSVSGKQEIELQLHTEHIYDNSHQGKEKETVEISQFGESLLRALAEEMAEESSISEKQMVETEQQQSPSGLSSSPLSSESASGGRRKKFGSNRKSGLQQRTLDQNPQHKGEAGGTVEGGAHKEAEGENSSGLRKISEVYDNEDKASSSNNISEAAEFPKPVRENTREKLLHGDIRLDQESGSQFSIGTTSDTDKSDCYNVVMIGESYVGKTSFMKRAQSGKFSLELPASVGLDSCKWTVVVDGKLMVLQLWDTAGQERFHSITRQVFHKAQAFLLMYDITSSQSFSAVSYWANSIQEAAAQDVTVLLLGNKSDQAKRQVKTEQGDILAKEYDFNFMECSAATGENVIEALETVARMLIHRADLLREEVTVLHREPAQRKTSKCC</sequence>
<feature type="compositionally biased region" description="Polar residues" evidence="4">
    <location>
        <begin position="61"/>
        <end position="77"/>
    </location>
</feature>
<keyword evidence="2" id="KW-0342">GTP-binding</keyword>
<dbReference type="InterPro" id="IPR027417">
    <property type="entry name" value="P-loop_NTPase"/>
</dbReference>
<feature type="region of interest" description="Disordered" evidence="4">
    <location>
        <begin position="369"/>
        <end position="465"/>
    </location>
</feature>
<feature type="region of interest" description="Disordered" evidence="4">
    <location>
        <begin position="658"/>
        <end position="774"/>
    </location>
</feature>
<dbReference type="SUPFAM" id="SSF52540">
    <property type="entry name" value="P-loop containing nucleoside triphosphate hydrolases"/>
    <property type="match status" value="1"/>
</dbReference>
<dbReference type="CDD" id="cd00154">
    <property type="entry name" value="Rab"/>
    <property type="match status" value="1"/>
</dbReference>
<feature type="compositionally biased region" description="Low complexity" evidence="4">
    <location>
        <begin position="598"/>
        <end position="610"/>
    </location>
</feature>
<name>A0AAV9S8X3_9TELE</name>
<dbReference type="SMART" id="SM00174">
    <property type="entry name" value="RHO"/>
    <property type="match status" value="1"/>
</dbReference>
<feature type="region of interest" description="Disordered" evidence="4">
    <location>
        <begin position="551"/>
        <end position="610"/>
    </location>
</feature>
<dbReference type="SMART" id="SM00176">
    <property type="entry name" value="RAN"/>
    <property type="match status" value="1"/>
</dbReference>
<evidence type="ECO:0000256" key="4">
    <source>
        <dbReference type="SAM" id="MobiDB-lite"/>
    </source>
</evidence>
<dbReference type="PROSITE" id="PS51420">
    <property type="entry name" value="RHO"/>
    <property type="match status" value="1"/>
</dbReference>